<dbReference type="GO" id="GO:0004519">
    <property type="term" value="F:endonuclease activity"/>
    <property type="evidence" value="ECO:0007669"/>
    <property type="project" value="UniProtKB-KW"/>
</dbReference>
<proteinExistence type="predicted"/>
<evidence type="ECO:0000313" key="9">
    <source>
        <dbReference type="EMBL" id="KAE8237361.1"/>
    </source>
</evidence>
<dbReference type="CDD" id="cd09274">
    <property type="entry name" value="RNase_HI_RT_Ty3"/>
    <property type="match status" value="1"/>
</dbReference>
<dbReference type="InterPro" id="IPR050951">
    <property type="entry name" value="Retrovirus_Pol_polyprotein"/>
</dbReference>
<dbReference type="Pfam" id="PF17917">
    <property type="entry name" value="RT_RNaseH"/>
    <property type="match status" value="1"/>
</dbReference>
<dbReference type="InterPro" id="IPR041373">
    <property type="entry name" value="RT_RNaseH"/>
</dbReference>
<dbReference type="EMBL" id="LWDF02001819">
    <property type="protein sequence ID" value="KAE8237361.1"/>
    <property type="molecule type" value="Genomic_DNA"/>
</dbReference>
<reference evidence="9" key="2">
    <citation type="journal article" date="2019" name="IMA Fungus">
        <title>Genome sequencing and comparison of five Tilletia species to identify candidate genes for the detection of regulated species infecting wheat.</title>
        <authorList>
            <person name="Nguyen H.D.T."/>
            <person name="Sultana T."/>
            <person name="Kesanakurti P."/>
            <person name="Hambleton S."/>
        </authorList>
    </citation>
    <scope>NUCLEOTIDE SEQUENCE</scope>
    <source>
        <strain evidence="9">DAOMC 236416</strain>
    </source>
</reference>
<dbReference type="SUPFAM" id="SSF56672">
    <property type="entry name" value="DNA/RNA polymerases"/>
    <property type="match status" value="1"/>
</dbReference>
<dbReference type="PROSITE" id="PS50994">
    <property type="entry name" value="INTEGRASE"/>
    <property type="match status" value="1"/>
</dbReference>
<keyword evidence="1" id="KW-0808">Transferase</keyword>
<evidence type="ECO:0000256" key="6">
    <source>
        <dbReference type="ARBA" id="ARBA00022884"/>
    </source>
</evidence>
<dbReference type="InterPro" id="IPR001584">
    <property type="entry name" value="Integrase_cat-core"/>
</dbReference>
<name>A0A177T4W3_9BASI</name>
<sequence length="687" mass="77284">MILLKQAALGKDYLGVIDYLSGDDIVLSVDSSQTAAGFVLYQERTSPKAKVIILFDSIGMTDVEQRYSQPKLELCGVYKAVRKLRYHLLGTRFVLEIDAMSLRHMINSPDVGNAAMIRWIAYLKQFDFTIRHIPGKEHLIPDGLSRAHFHIAEEADDGLEQPHIQATTTHNVSTHIVKEAPTPTPIPFQQDKYKGRFRQLGLWLSTGGTHTELSSLPRHDRKWLRKNIGKFFLDQERLFRRNQGLIPLLVLDDEDEKHRAQVSAHEECGHRGRDAMTSLLLQRVWWESIRGDCLKHARSCTVCQIRSRDKEVEANRSAPIPRLFETFALDIVDLGSGTGTRRYLVLARDLLTGWIEGRALPNKLSSSVAKFIEDDILANYGPVVRQILTDNGPENSGATAALLARLGLRHALITPNHPQGNSIVERGHAPVVDGLLKAAYDDRERTFLYLSQILWADRITARRSTGQSPFELVYGYIPALPIDHEFITFQLFDWSLVDSTSALLAFRARQLRRRDADIVQATALLQYARSLGRQYADSANAHKLRGPLAPATMVLLNSTATFLGKSEDRWSGPFLVHSQLPSGSYMLTELDGTLIQRSFGSNRLRQYFPRSRVIAEPRSYLDDAVDGAFDGPLVPFQDLPSAFNNEILTTTTDTELVQLTNDLPATVPSQDLGPQDLHFNELPFHQD</sequence>
<dbReference type="InterPro" id="IPR041588">
    <property type="entry name" value="Integrase_H2C2"/>
</dbReference>
<dbReference type="Gene3D" id="1.10.340.70">
    <property type="match status" value="1"/>
</dbReference>
<gene>
    <name evidence="9" type="ORF">A4X13_0g8819</name>
</gene>
<keyword evidence="5" id="KW-0378">Hydrolase</keyword>
<dbReference type="GO" id="GO:0003723">
    <property type="term" value="F:RNA binding"/>
    <property type="evidence" value="ECO:0007669"/>
    <property type="project" value="UniProtKB-KW"/>
</dbReference>
<organism evidence="9 10">
    <name type="scientific">Tilletia indica</name>
    <dbReference type="NCBI Taxonomy" id="43049"/>
    <lineage>
        <taxon>Eukaryota</taxon>
        <taxon>Fungi</taxon>
        <taxon>Dikarya</taxon>
        <taxon>Basidiomycota</taxon>
        <taxon>Ustilaginomycotina</taxon>
        <taxon>Exobasidiomycetes</taxon>
        <taxon>Tilletiales</taxon>
        <taxon>Tilletiaceae</taxon>
        <taxon>Tilletia</taxon>
    </lineage>
</organism>
<keyword evidence="7" id="KW-0695">RNA-directed DNA polymerase</keyword>
<dbReference type="InterPro" id="IPR036397">
    <property type="entry name" value="RNaseH_sf"/>
</dbReference>
<keyword evidence="10" id="KW-1185">Reference proteome</keyword>
<dbReference type="AlphaFoldDB" id="A0A177T4W3"/>
<dbReference type="InterPro" id="IPR043502">
    <property type="entry name" value="DNA/RNA_pol_sf"/>
</dbReference>
<evidence type="ECO:0000256" key="4">
    <source>
        <dbReference type="ARBA" id="ARBA00022759"/>
    </source>
</evidence>
<dbReference type="Proteomes" id="UP000077521">
    <property type="component" value="Unassembled WGS sequence"/>
</dbReference>
<dbReference type="GO" id="GO:0003964">
    <property type="term" value="F:RNA-directed DNA polymerase activity"/>
    <property type="evidence" value="ECO:0007669"/>
    <property type="project" value="UniProtKB-KW"/>
</dbReference>
<dbReference type="Pfam" id="PF17921">
    <property type="entry name" value="Integrase_H2C2"/>
    <property type="match status" value="1"/>
</dbReference>
<reference evidence="9" key="1">
    <citation type="submission" date="2016-04" db="EMBL/GenBank/DDBJ databases">
        <authorList>
            <person name="Nguyen H.D."/>
            <person name="Samba Siva P."/>
            <person name="Cullis J."/>
            <person name="Levesque C.A."/>
            <person name="Hambleton S."/>
        </authorList>
    </citation>
    <scope>NUCLEOTIDE SEQUENCE</scope>
    <source>
        <strain evidence="9">DAOMC 236416</strain>
    </source>
</reference>
<evidence type="ECO:0000256" key="1">
    <source>
        <dbReference type="ARBA" id="ARBA00022679"/>
    </source>
</evidence>
<dbReference type="GO" id="GO:0015074">
    <property type="term" value="P:DNA integration"/>
    <property type="evidence" value="ECO:0007669"/>
    <property type="project" value="InterPro"/>
</dbReference>
<evidence type="ECO:0000256" key="2">
    <source>
        <dbReference type="ARBA" id="ARBA00022695"/>
    </source>
</evidence>
<comment type="caution">
    <text evidence="9">The sequence shown here is derived from an EMBL/GenBank/DDBJ whole genome shotgun (WGS) entry which is preliminary data.</text>
</comment>
<dbReference type="PANTHER" id="PTHR37984:SF5">
    <property type="entry name" value="PROTEIN NYNRIN-LIKE"/>
    <property type="match status" value="1"/>
</dbReference>
<keyword evidence="2" id="KW-0548">Nucleotidyltransferase</keyword>
<accession>A0A177T4W3</accession>
<evidence type="ECO:0000313" key="10">
    <source>
        <dbReference type="Proteomes" id="UP000077521"/>
    </source>
</evidence>
<dbReference type="PANTHER" id="PTHR37984">
    <property type="entry name" value="PROTEIN CBG26694"/>
    <property type="match status" value="1"/>
</dbReference>
<evidence type="ECO:0000256" key="7">
    <source>
        <dbReference type="ARBA" id="ARBA00022918"/>
    </source>
</evidence>
<dbReference type="GO" id="GO:0016787">
    <property type="term" value="F:hydrolase activity"/>
    <property type="evidence" value="ECO:0007669"/>
    <property type="project" value="UniProtKB-KW"/>
</dbReference>
<dbReference type="Gene3D" id="3.30.420.10">
    <property type="entry name" value="Ribonuclease H-like superfamily/Ribonuclease H"/>
    <property type="match status" value="1"/>
</dbReference>
<evidence type="ECO:0000259" key="8">
    <source>
        <dbReference type="PROSITE" id="PS50994"/>
    </source>
</evidence>
<keyword evidence="3" id="KW-0540">Nuclease</keyword>
<keyword evidence="6" id="KW-0694">RNA-binding</keyword>
<feature type="domain" description="Integrase catalytic" evidence="8">
    <location>
        <begin position="317"/>
        <end position="477"/>
    </location>
</feature>
<evidence type="ECO:0000256" key="3">
    <source>
        <dbReference type="ARBA" id="ARBA00022722"/>
    </source>
</evidence>
<protein>
    <recommendedName>
        <fullName evidence="8">Integrase catalytic domain-containing protein</fullName>
    </recommendedName>
</protein>
<keyword evidence="4" id="KW-0255">Endonuclease</keyword>
<dbReference type="SUPFAM" id="SSF53098">
    <property type="entry name" value="Ribonuclease H-like"/>
    <property type="match status" value="1"/>
</dbReference>
<dbReference type="GO" id="GO:0005634">
    <property type="term" value="C:nucleus"/>
    <property type="evidence" value="ECO:0007669"/>
    <property type="project" value="UniProtKB-ARBA"/>
</dbReference>
<dbReference type="InterPro" id="IPR012337">
    <property type="entry name" value="RNaseH-like_sf"/>
</dbReference>
<evidence type="ECO:0000256" key="5">
    <source>
        <dbReference type="ARBA" id="ARBA00022801"/>
    </source>
</evidence>